<evidence type="ECO:0000256" key="2">
    <source>
        <dbReference type="ARBA" id="ARBA00022803"/>
    </source>
</evidence>
<feature type="domain" description="EMC2 TPR-like" evidence="5">
    <location>
        <begin position="84"/>
        <end position="113"/>
    </location>
</feature>
<proteinExistence type="inferred from homology"/>
<keyword evidence="7" id="KW-1185">Reference proteome</keyword>
<dbReference type="Proteomes" id="UP001177003">
    <property type="component" value="Chromosome 8"/>
</dbReference>
<sequence length="161" mass="18452">MHITTMGIVSVFVNFVELYSGILKWALTTSAFKKLEVFSRSCLRCYWYVHMLCVALISMRKVAMAKACRDILVAIDWLNKYHELYKQTCFCYEELILYPPIIPIHPLTYADVSGKNIRAFFGVYLCTSAIGQLTKGRNNEDKEISGLAAKALEKDYKQNSE</sequence>
<dbReference type="InterPro" id="IPR039856">
    <property type="entry name" value="EMC2-like"/>
</dbReference>
<dbReference type="Pfam" id="PF22890">
    <property type="entry name" value="TPR_EMC2"/>
    <property type="match status" value="1"/>
</dbReference>
<comment type="function">
    <text evidence="3">Part of the endoplasmic reticulum membrane protein complex (EMC) that enables the energy-independent insertion into endoplasmic reticulum membranes of newly synthesized membrane proteins.</text>
</comment>
<accession>A0AA35ZTF0</accession>
<comment type="subcellular location">
    <subcellularLocation>
        <location evidence="3">Endoplasmic reticulum membrane</location>
        <topology evidence="3">Peripheral membrane protein</topology>
        <orientation evidence="3">Cytoplasmic side</orientation>
    </subcellularLocation>
</comment>
<evidence type="ECO:0000256" key="1">
    <source>
        <dbReference type="ARBA" id="ARBA00022737"/>
    </source>
</evidence>
<dbReference type="AlphaFoldDB" id="A0AA35ZTF0"/>
<keyword evidence="4" id="KW-0812">Transmembrane</keyword>
<keyword evidence="1" id="KW-0677">Repeat</keyword>
<keyword evidence="2" id="KW-0802">TPR repeat</keyword>
<dbReference type="PANTHER" id="PTHR12760">
    <property type="entry name" value="TETRATRICOPEPTIDE REPEAT PROTEIN"/>
    <property type="match status" value="1"/>
</dbReference>
<evidence type="ECO:0000313" key="7">
    <source>
        <dbReference type="Proteomes" id="UP001177003"/>
    </source>
</evidence>
<organism evidence="6 7">
    <name type="scientific">Lactuca saligna</name>
    <name type="common">Willowleaf lettuce</name>
    <dbReference type="NCBI Taxonomy" id="75948"/>
    <lineage>
        <taxon>Eukaryota</taxon>
        <taxon>Viridiplantae</taxon>
        <taxon>Streptophyta</taxon>
        <taxon>Embryophyta</taxon>
        <taxon>Tracheophyta</taxon>
        <taxon>Spermatophyta</taxon>
        <taxon>Magnoliopsida</taxon>
        <taxon>eudicotyledons</taxon>
        <taxon>Gunneridae</taxon>
        <taxon>Pentapetalae</taxon>
        <taxon>asterids</taxon>
        <taxon>campanulids</taxon>
        <taxon>Asterales</taxon>
        <taxon>Asteraceae</taxon>
        <taxon>Cichorioideae</taxon>
        <taxon>Cichorieae</taxon>
        <taxon>Lactucinae</taxon>
        <taxon>Lactuca</taxon>
    </lineage>
</organism>
<evidence type="ECO:0000256" key="3">
    <source>
        <dbReference type="RuleBase" id="RU367091"/>
    </source>
</evidence>
<comment type="similarity">
    <text evidence="3">Belongs to the EMC2 family.</text>
</comment>
<keyword evidence="3 4" id="KW-0472">Membrane</keyword>
<comment type="subunit">
    <text evidence="3">Component of the ER membrane protein complex (EMC).</text>
</comment>
<evidence type="ECO:0000256" key="4">
    <source>
        <dbReference type="SAM" id="Phobius"/>
    </source>
</evidence>
<name>A0AA35ZTF0_LACSI</name>
<dbReference type="EMBL" id="OX465084">
    <property type="protein sequence ID" value="CAI9298416.1"/>
    <property type="molecule type" value="Genomic_DNA"/>
</dbReference>
<gene>
    <name evidence="6" type="ORF">LSALG_LOCUS37185</name>
</gene>
<feature type="transmembrane region" description="Helical" evidence="4">
    <location>
        <begin position="7"/>
        <end position="26"/>
    </location>
</feature>
<reference evidence="6" key="1">
    <citation type="submission" date="2023-04" db="EMBL/GenBank/DDBJ databases">
        <authorList>
            <person name="Vijverberg K."/>
            <person name="Xiong W."/>
            <person name="Schranz E."/>
        </authorList>
    </citation>
    <scope>NUCLEOTIDE SEQUENCE</scope>
</reference>
<evidence type="ECO:0000259" key="5">
    <source>
        <dbReference type="Pfam" id="PF22890"/>
    </source>
</evidence>
<dbReference type="InterPro" id="IPR055217">
    <property type="entry name" value="TPR_EMC2"/>
</dbReference>
<protein>
    <recommendedName>
        <fullName evidence="3">ER membrane protein complex subunit 2</fullName>
    </recommendedName>
</protein>
<keyword evidence="3" id="KW-0256">Endoplasmic reticulum</keyword>
<dbReference type="GO" id="GO:0072546">
    <property type="term" value="C:EMC complex"/>
    <property type="evidence" value="ECO:0007669"/>
    <property type="project" value="UniProtKB-UniRule"/>
</dbReference>
<evidence type="ECO:0000313" key="6">
    <source>
        <dbReference type="EMBL" id="CAI9298416.1"/>
    </source>
</evidence>
<keyword evidence="4" id="KW-1133">Transmembrane helix</keyword>